<dbReference type="CDD" id="cd02440">
    <property type="entry name" value="AdoMet_MTases"/>
    <property type="match status" value="1"/>
</dbReference>
<evidence type="ECO:0000259" key="1">
    <source>
        <dbReference type="Pfam" id="PF01170"/>
    </source>
</evidence>
<dbReference type="Pfam" id="PF01170">
    <property type="entry name" value="UPF0020"/>
    <property type="match status" value="1"/>
</dbReference>
<keyword evidence="3" id="KW-1185">Reference proteome</keyword>
<reference evidence="2 3" key="1">
    <citation type="submission" date="2015-09" db="EMBL/GenBank/DDBJ databases">
        <authorList>
            <consortium name="Pathogen Informatics"/>
        </authorList>
    </citation>
    <scope>NUCLEOTIDE SEQUENCE [LARGE SCALE GENOMIC DNA]</scope>
    <source>
        <strain evidence="2 3">2789STDY5834858</strain>
    </source>
</reference>
<dbReference type="Proteomes" id="UP000095488">
    <property type="component" value="Unassembled WGS sequence"/>
</dbReference>
<sequence>MNKNLKNIDFTDYFYIVNYNKNEKDLCVMEINSLLSQILLDENKYIFSDKYINPSRSPFIKHCISIIYKEKSLNTIIEKIKSANLSFDDFKVCYIKSEDLDVSYNERLKSVHDIGFVITGFPNIHNPKITLGISKVHDTWIFGIYEKNNYLWHNHDKKPNSYSNALNLKTSRALVNIAMKNDFNLSLVDPCCGVGTVVIEALDLGFNVKGFELSKPIAKNARDNIEFFGYKRDIIRNFNMHDIKETFDVCILDIPYGLFSPITREEQINIIKTARRITTKRLVIITFENMDTIIENVGFKIIDKCSVSKNNFKRYISICI</sequence>
<organism evidence="2 3">
    <name type="scientific">Sarcina ventriculi</name>
    <name type="common">Clostridium ventriculi</name>
    <dbReference type="NCBI Taxonomy" id="1267"/>
    <lineage>
        <taxon>Bacteria</taxon>
        <taxon>Bacillati</taxon>
        <taxon>Bacillota</taxon>
        <taxon>Clostridia</taxon>
        <taxon>Eubacteriales</taxon>
        <taxon>Clostridiaceae</taxon>
        <taxon>Sarcina</taxon>
    </lineage>
</organism>
<evidence type="ECO:0000313" key="3">
    <source>
        <dbReference type="Proteomes" id="UP000095488"/>
    </source>
</evidence>
<evidence type="ECO:0000313" key="2">
    <source>
        <dbReference type="EMBL" id="CUN66823.1"/>
    </source>
</evidence>
<dbReference type="EMBL" id="CYZR01000002">
    <property type="protein sequence ID" value="CUN66823.1"/>
    <property type="molecule type" value="Genomic_DNA"/>
</dbReference>
<comment type="caution">
    <text evidence="2">The sequence shown here is derived from an EMBL/GenBank/DDBJ whole genome shotgun (WGS) entry which is preliminary data.</text>
</comment>
<accession>A0ABM9UPA8</accession>
<name>A0ABM9UPA8_SARVE</name>
<feature type="domain" description="Ribosomal RNA large subunit methyltransferase K/L-like methyltransferase" evidence="1">
    <location>
        <begin position="161"/>
        <end position="258"/>
    </location>
</feature>
<dbReference type="SUPFAM" id="SSF53335">
    <property type="entry name" value="S-adenosyl-L-methionine-dependent methyltransferases"/>
    <property type="match status" value="1"/>
</dbReference>
<dbReference type="GO" id="GO:0032259">
    <property type="term" value="P:methylation"/>
    <property type="evidence" value="ECO:0007669"/>
    <property type="project" value="UniProtKB-KW"/>
</dbReference>
<dbReference type="GO" id="GO:0008168">
    <property type="term" value="F:methyltransferase activity"/>
    <property type="evidence" value="ECO:0007669"/>
    <property type="project" value="UniProtKB-KW"/>
</dbReference>
<dbReference type="InterPro" id="IPR000241">
    <property type="entry name" value="RlmKL-like_Mtase"/>
</dbReference>
<dbReference type="RefSeq" id="WP_055257861.1">
    <property type="nucleotide sequence ID" value="NZ_BCMV01000077.1"/>
</dbReference>
<keyword evidence="2" id="KW-0808">Transferase</keyword>
<dbReference type="Gene3D" id="3.40.50.150">
    <property type="entry name" value="Vaccinia Virus protein VP39"/>
    <property type="match status" value="1"/>
</dbReference>
<keyword evidence="2" id="KW-0489">Methyltransferase</keyword>
<dbReference type="InterPro" id="IPR029063">
    <property type="entry name" value="SAM-dependent_MTases_sf"/>
</dbReference>
<proteinExistence type="predicted"/>
<protein>
    <submittedName>
        <fullName evidence="2">RNA methylase family UPF0020</fullName>
    </submittedName>
</protein>
<gene>
    <name evidence="2" type="ORF">ERS852473_00797</name>
</gene>